<organism evidence="2 3">
    <name type="scientific">Hyaloscypha variabilis (strain UAMH 11265 / GT02V1 / F)</name>
    <name type="common">Meliniomyces variabilis</name>
    <dbReference type="NCBI Taxonomy" id="1149755"/>
    <lineage>
        <taxon>Eukaryota</taxon>
        <taxon>Fungi</taxon>
        <taxon>Dikarya</taxon>
        <taxon>Ascomycota</taxon>
        <taxon>Pezizomycotina</taxon>
        <taxon>Leotiomycetes</taxon>
        <taxon>Helotiales</taxon>
        <taxon>Hyaloscyphaceae</taxon>
        <taxon>Hyaloscypha</taxon>
        <taxon>Hyaloscypha variabilis</taxon>
    </lineage>
</organism>
<feature type="signal peptide" evidence="1">
    <location>
        <begin position="1"/>
        <end position="18"/>
    </location>
</feature>
<evidence type="ECO:0000313" key="2">
    <source>
        <dbReference type="EMBL" id="PMD37681.1"/>
    </source>
</evidence>
<protein>
    <submittedName>
        <fullName evidence="2">Uncharacterized protein</fullName>
    </submittedName>
</protein>
<dbReference type="EMBL" id="KZ613949">
    <property type="protein sequence ID" value="PMD37681.1"/>
    <property type="molecule type" value="Genomic_DNA"/>
</dbReference>
<feature type="chain" id="PRO_5014380171" evidence="1">
    <location>
        <begin position="19"/>
        <end position="134"/>
    </location>
</feature>
<dbReference type="AlphaFoldDB" id="A0A2J6RGN7"/>
<evidence type="ECO:0000313" key="3">
    <source>
        <dbReference type="Proteomes" id="UP000235786"/>
    </source>
</evidence>
<reference evidence="2 3" key="1">
    <citation type="submission" date="2016-04" db="EMBL/GenBank/DDBJ databases">
        <title>A degradative enzymes factory behind the ericoid mycorrhizal symbiosis.</title>
        <authorList>
            <consortium name="DOE Joint Genome Institute"/>
            <person name="Martino E."/>
            <person name="Morin E."/>
            <person name="Grelet G."/>
            <person name="Kuo A."/>
            <person name="Kohler A."/>
            <person name="Daghino S."/>
            <person name="Barry K."/>
            <person name="Choi C."/>
            <person name="Cichocki N."/>
            <person name="Clum A."/>
            <person name="Copeland A."/>
            <person name="Hainaut M."/>
            <person name="Haridas S."/>
            <person name="Labutti K."/>
            <person name="Lindquist E."/>
            <person name="Lipzen A."/>
            <person name="Khouja H.-R."/>
            <person name="Murat C."/>
            <person name="Ohm R."/>
            <person name="Olson A."/>
            <person name="Spatafora J."/>
            <person name="Veneault-Fourrey C."/>
            <person name="Henrissat B."/>
            <person name="Grigoriev I."/>
            <person name="Martin F."/>
            <person name="Perotto S."/>
        </authorList>
    </citation>
    <scope>NUCLEOTIDE SEQUENCE [LARGE SCALE GENOMIC DNA]</scope>
    <source>
        <strain evidence="2 3">F</strain>
    </source>
</reference>
<keyword evidence="3" id="KW-1185">Reference proteome</keyword>
<keyword evidence="1" id="KW-0732">Signal</keyword>
<proteinExistence type="predicted"/>
<sequence>MLTTNITPLALLPLATQANFLNLYSPIQNPSTTDFQPISDTYTTYANPYNQATPSSPMLETPTTTDTGSAFFPAITSTTTALPSTSTIIESAPSQTSVGVLRITNSSVAGRRVESGRMEGWGVLAVMVGVGMWV</sequence>
<evidence type="ECO:0000256" key="1">
    <source>
        <dbReference type="SAM" id="SignalP"/>
    </source>
</evidence>
<accession>A0A2J6RGN7</accession>
<name>A0A2J6RGN7_HYAVF</name>
<dbReference type="Proteomes" id="UP000235786">
    <property type="component" value="Unassembled WGS sequence"/>
</dbReference>
<gene>
    <name evidence="2" type="ORF">L207DRAFT_531949</name>
</gene>